<dbReference type="AlphaFoldDB" id="A0A3S5WGS8"/>
<evidence type="ECO:0000313" key="1">
    <source>
        <dbReference type="EMBL" id="RWS07383.1"/>
    </source>
</evidence>
<organism evidence="1 3">
    <name type="scientific">Dinothrombium tinctorium</name>
    <dbReference type="NCBI Taxonomy" id="1965070"/>
    <lineage>
        <taxon>Eukaryota</taxon>
        <taxon>Metazoa</taxon>
        <taxon>Ecdysozoa</taxon>
        <taxon>Arthropoda</taxon>
        <taxon>Chelicerata</taxon>
        <taxon>Arachnida</taxon>
        <taxon>Acari</taxon>
        <taxon>Acariformes</taxon>
        <taxon>Trombidiformes</taxon>
        <taxon>Prostigmata</taxon>
        <taxon>Anystina</taxon>
        <taxon>Parasitengona</taxon>
        <taxon>Trombidioidea</taxon>
        <taxon>Trombidiidae</taxon>
        <taxon>Dinothrombium</taxon>
    </lineage>
</organism>
<evidence type="ECO:0000313" key="3">
    <source>
        <dbReference type="Proteomes" id="UP000285301"/>
    </source>
</evidence>
<gene>
    <name evidence="1" type="ORF">B4U79_11386</name>
    <name evidence="2" type="ORF">B4U79_14314</name>
</gene>
<proteinExistence type="predicted"/>
<keyword evidence="3" id="KW-1185">Reference proteome</keyword>
<evidence type="ECO:0000313" key="2">
    <source>
        <dbReference type="EMBL" id="RWS09852.1"/>
    </source>
</evidence>
<sequence length="67" mass="8005">LGIVFDKNLSFEKHILQLHKYILIIFSSIKRIGEIITIHYLKVLYYALVESKISYGIEIWGHTYRKH</sequence>
<dbReference type="EMBL" id="NCKU01003509">
    <property type="protein sequence ID" value="RWS07383.1"/>
    <property type="molecule type" value="Genomic_DNA"/>
</dbReference>
<dbReference type="Proteomes" id="UP000285301">
    <property type="component" value="Unassembled WGS sequence"/>
</dbReference>
<reference evidence="1 3" key="1">
    <citation type="journal article" date="2018" name="Gigascience">
        <title>Genomes of trombidid mites reveal novel predicted allergens and laterally-transferred genes associated with secondary metabolism.</title>
        <authorList>
            <person name="Dong X."/>
            <person name="Chaisiri K."/>
            <person name="Xia D."/>
            <person name="Armstrong S.D."/>
            <person name="Fang Y."/>
            <person name="Donnelly M.J."/>
            <person name="Kadowaki T."/>
            <person name="McGarry J.W."/>
            <person name="Darby A.C."/>
            <person name="Makepeace B.L."/>
        </authorList>
    </citation>
    <scope>NUCLEOTIDE SEQUENCE [LARGE SCALE GENOMIC DNA]</scope>
    <source>
        <strain evidence="1">UoL-WK</strain>
    </source>
</reference>
<name>A0A3S5WGS8_9ACAR</name>
<reference evidence="1" key="2">
    <citation type="submission" date="2018-11" db="EMBL/GenBank/DDBJ databases">
        <title>Trombidioid mite genomics.</title>
        <authorList>
            <person name="Dong X."/>
        </authorList>
    </citation>
    <scope>NUCLEOTIDE SEQUENCE</scope>
    <source>
        <strain evidence="1">UoL-WK</strain>
    </source>
</reference>
<comment type="caution">
    <text evidence="1">The sequence shown here is derived from an EMBL/GenBank/DDBJ whole genome shotgun (WGS) entry which is preliminary data.</text>
</comment>
<feature type="non-terminal residue" evidence="1">
    <location>
        <position position="1"/>
    </location>
</feature>
<protein>
    <submittedName>
        <fullName evidence="1">Uncharacterized protein</fullName>
    </submittedName>
</protein>
<accession>A0A3S5WGS8</accession>
<dbReference type="OrthoDB" id="6782574at2759"/>
<dbReference type="EMBL" id="NCKU01002316">
    <property type="protein sequence ID" value="RWS09852.1"/>
    <property type="molecule type" value="Genomic_DNA"/>
</dbReference>